<accession>A0A0N4Z2W4</accession>
<protein>
    <submittedName>
        <fullName evidence="3">Transcriptional regulator</fullName>
    </submittedName>
</protein>
<feature type="compositionally biased region" description="Basic and acidic residues" evidence="1">
    <location>
        <begin position="34"/>
        <end position="44"/>
    </location>
</feature>
<reference evidence="3" key="1">
    <citation type="submission" date="2017-02" db="UniProtKB">
        <authorList>
            <consortium name="WormBaseParasite"/>
        </authorList>
    </citation>
    <scope>IDENTIFICATION</scope>
</reference>
<feature type="region of interest" description="Disordered" evidence="1">
    <location>
        <begin position="1"/>
        <end position="45"/>
    </location>
</feature>
<evidence type="ECO:0000256" key="1">
    <source>
        <dbReference type="SAM" id="MobiDB-lite"/>
    </source>
</evidence>
<proteinExistence type="predicted"/>
<dbReference type="AlphaFoldDB" id="A0A0N4Z2W4"/>
<feature type="compositionally biased region" description="Gly residues" evidence="1">
    <location>
        <begin position="14"/>
        <end position="23"/>
    </location>
</feature>
<organism evidence="2 3">
    <name type="scientific">Parastrongyloides trichosuri</name>
    <name type="common">Possum-specific nematode worm</name>
    <dbReference type="NCBI Taxonomy" id="131310"/>
    <lineage>
        <taxon>Eukaryota</taxon>
        <taxon>Metazoa</taxon>
        <taxon>Ecdysozoa</taxon>
        <taxon>Nematoda</taxon>
        <taxon>Chromadorea</taxon>
        <taxon>Rhabditida</taxon>
        <taxon>Tylenchina</taxon>
        <taxon>Panagrolaimomorpha</taxon>
        <taxon>Strongyloidoidea</taxon>
        <taxon>Strongyloididae</taxon>
        <taxon>Parastrongyloides</taxon>
    </lineage>
</organism>
<feature type="region of interest" description="Disordered" evidence="1">
    <location>
        <begin position="109"/>
        <end position="139"/>
    </location>
</feature>
<dbReference type="Proteomes" id="UP000038045">
    <property type="component" value="Unplaced"/>
</dbReference>
<name>A0A0N4Z2W4_PARTI</name>
<evidence type="ECO:0000313" key="2">
    <source>
        <dbReference type="Proteomes" id="UP000038045"/>
    </source>
</evidence>
<dbReference type="WBParaSite" id="PTRK_0000124700.1">
    <property type="protein sequence ID" value="PTRK_0000124700.1"/>
    <property type="gene ID" value="PTRK_0000124700"/>
</dbReference>
<keyword evidence="2" id="KW-1185">Reference proteome</keyword>
<sequence>MGRLQDDAGRIQAQGGGRKGGTKGLDLRPNCFDTGRRQDDEVPGSRRFKTCGHGVLFLLHAAETRAVRTASQRAFGEKADHFAGGTTAVVRRLPENDLVEKAGADLAHGDDFLRPPVAGDADHGDGPTAGGPDRGHKAAEGPKAVRIVGVVHDDPEAVLVADVEAAGILLVAGCEAAQGRPDPLWRHAHAVAGCRSRQDVGHIEGGRPAQGRRQVRSMTQPAALAPVMKLDHAARGVIEDRRAAFGHMLEQEARRLGAAAHGEPADTASGMARHTQGQGIIGVEDAQPPPRHGLCHHRLDLRQVLKRVHPFEPQVVRLDVEDAADVTAVEG</sequence>
<evidence type="ECO:0000313" key="3">
    <source>
        <dbReference type="WBParaSite" id="PTRK_0000124700.1"/>
    </source>
</evidence>